<dbReference type="Proteomes" id="UP001220377">
    <property type="component" value="Chromosome"/>
</dbReference>
<keyword evidence="3" id="KW-1185">Reference proteome</keyword>
<reference evidence="2 3" key="1">
    <citation type="submission" date="2023-02" db="EMBL/GenBank/DDBJ databases">
        <title>Genome sequence of Lacticaseibacillus sp. KACC 23028.</title>
        <authorList>
            <person name="Kim S."/>
            <person name="Heo J."/>
            <person name="Kwon S.-W."/>
        </authorList>
    </citation>
    <scope>NUCLEOTIDE SEQUENCE [LARGE SCALE GENOMIC DNA]</scope>
    <source>
        <strain evidence="2 3">KACC 23028</strain>
    </source>
</reference>
<dbReference type="EMBL" id="CP117884">
    <property type="protein sequence ID" value="WDF83563.1"/>
    <property type="molecule type" value="Genomic_DNA"/>
</dbReference>
<evidence type="ECO:0000313" key="2">
    <source>
        <dbReference type="EMBL" id="WDF83563.1"/>
    </source>
</evidence>
<gene>
    <name evidence="2" type="ORF">PQ472_04835</name>
</gene>
<evidence type="ECO:0000259" key="1">
    <source>
        <dbReference type="Pfam" id="PF06114"/>
    </source>
</evidence>
<feature type="domain" description="IrrE N-terminal-like" evidence="1">
    <location>
        <begin position="45"/>
        <end position="119"/>
    </location>
</feature>
<name>A0ABY7WTS7_9LACO</name>
<sequence length="142" mass="16127">MIDPKDDVPRTAQEWAFFMKFRYGTADPWKLVEILDIDLMWSNALGKDKLGRTGFLPDDKPFIILSSAIRDSPLRTRVLAHELGHAVMQNGVAAYYRTADHGYSKSEQQAESFCLTLLTELYNEETGHLPETIGDLQTMYGI</sequence>
<dbReference type="Gene3D" id="1.10.10.2910">
    <property type="match status" value="1"/>
</dbReference>
<protein>
    <submittedName>
        <fullName evidence="2">ImmA/IrrE family metallo-endopeptidase</fullName>
    </submittedName>
</protein>
<accession>A0ABY7WTS7</accession>
<organism evidence="2 3">
    <name type="scientific">Lacticaseibacillus pabuli</name>
    <dbReference type="NCBI Taxonomy" id="3025672"/>
    <lineage>
        <taxon>Bacteria</taxon>
        <taxon>Bacillati</taxon>
        <taxon>Bacillota</taxon>
        <taxon>Bacilli</taxon>
        <taxon>Lactobacillales</taxon>
        <taxon>Lactobacillaceae</taxon>
        <taxon>Lacticaseibacillus</taxon>
    </lineage>
</organism>
<proteinExistence type="predicted"/>
<dbReference type="RefSeq" id="WP_274261791.1">
    <property type="nucleotide sequence ID" value="NZ_CP117884.1"/>
</dbReference>
<evidence type="ECO:0000313" key="3">
    <source>
        <dbReference type="Proteomes" id="UP001220377"/>
    </source>
</evidence>
<dbReference type="InterPro" id="IPR010359">
    <property type="entry name" value="IrrE_HExxH"/>
</dbReference>
<dbReference type="Pfam" id="PF06114">
    <property type="entry name" value="Peptidase_M78"/>
    <property type="match status" value="1"/>
</dbReference>